<evidence type="ECO:0000256" key="3">
    <source>
        <dbReference type="ARBA" id="ARBA00022729"/>
    </source>
</evidence>
<dbReference type="AlphaFoldDB" id="A0A1I1ULZ6"/>
<dbReference type="InterPro" id="IPR006059">
    <property type="entry name" value="SBP"/>
</dbReference>
<evidence type="ECO:0000256" key="1">
    <source>
        <dbReference type="ARBA" id="ARBA00008520"/>
    </source>
</evidence>
<dbReference type="EMBL" id="FOLM01000024">
    <property type="protein sequence ID" value="SFD68990.1"/>
    <property type="molecule type" value="Genomic_DNA"/>
</dbReference>
<feature type="signal peptide" evidence="4">
    <location>
        <begin position="1"/>
        <end position="22"/>
    </location>
</feature>
<evidence type="ECO:0000313" key="6">
    <source>
        <dbReference type="Proteomes" id="UP000199207"/>
    </source>
</evidence>
<dbReference type="GO" id="GO:0042956">
    <property type="term" value="P:maltodextrin transmembrane transport"/>
    <property type="evidence" value="ECO:0007669"/>
    <property type="project" value="TreeGrafter"/>
</dbReference>
<accession>A0A1I1ULZ6</accession>
<dbReference type="GO" id="GO:1901982">
    <property type="term" value="F:maltose binding"/>
    <property type="evidence" value="ECO:0007669"/>
    <property type="project" value="TreeGrafter"/>
</dbReference>
<keyword evidence="6" id="KW-1185">Reference proteome</keyword>
<dbReference type="Gene3D" id="3.40.190.10">
    <property type="entry name" value="Periplasmic binding protein-like II"/>
    <property type="match status" value="2"/>
</dbReference>
<dbReference type="GO" id="GO:0015768">
    <property type="term" value="P:maltose transport"/>
    <property type="evidence" value="ECO:0007669"/>
    <property type="project" value="TreeGrafter"/>
</dbReference>
<dbReference type="STRING" id="910347.SAMN05421773_1244"/>
<comment type="similarity">
    <text evidence="1">Belongs to the bacterial solute-binding protein 1 family.</text>
</comment>
<keyword evidence="2" id="KW-0813">Transport</keyword>
<evidence type="ECO:0000313" key="5">
    <source>
        <dbReference type="EMBL" id="SFD68990.1"/>
    </source>
</evidence>
<dbReference type="PROSITE" id="PS51257">
    <property type="entry name" value="PROKAR_LIPOPROTEIN"/>
    <property type="match status" value="1"/>
</dbReference>
<dbReference type="Pfam" id="PF01547">
    <property type="entry name" value="SBP_bac_1"/>
    <property type="match status" value="1"/>
</dbReference>
<dbReference type="GO" id="GO:0055052">
    <property type="term" value="C:ATP-binding cassette (ABC) transporter complex, substrate-binding subunit-containing"/>
    <property type="evidence" value="ECO:0007669"/>
    <property type="project" value="TreeGrafter"/>
</dbReference>
<evidence type="ECO:0000256" key="4">
    <source>
        <dbReference type="SAM" id="SignalP"/>
    </source>
</evidence>
<dbReference type="PANTHER" id="PTHR30061">
    <property type="entry name" value="MALTOSE-BINDING PERIPLASMIC PROTEIN"/>
    <property type="match status" value="1"/>
</dbReference>
<feature type="chain" id="PRO_5039651031" evidence="4">
    <location>
        <begin position="23"/>
        <end position="430"/>
    </location>
</feature>
<keyword evidence="3 4" id="KW-0732">Signal</keyword>
<dbReference type="OrthoDB" id="5580590at2"/>
<evidence type="ECO:0000256" key="2">
    <source>
        <dbReference type="ARBA" id="ARBA00022448"/>
    </source>
</evidence>
<protein>
    <submittedName>
        <fullName evidence="5">Glucose/mannose transport system substrate-binding protein</fullName>
    </submittedName>
</protein>
<dbReference type="RefSeq" id="WP_093841468.1">
    <property type="nucleotide sequence ID" value="NZ_FOLM01000024.1"/>
</dbReference>
<organism evidence="5 6">
    <name type="scientific">Streptomyces aidingensis</name>
    <dbReference type="NCBI Taxonomy" id="910347"/>
    <lineage>
        <taxon>Bacteria</taxon>
        <taxon>Bacillati</taxon>
        <taxon>Actinomycetota</taxon>
        <taxon>Actinomycetes</taxon>
        <taxon>Kitasatosporales</taxon>
        <taxon>Streptomycetaceae</taxon>
        <taxon>Streptomyces</taxon>
    </lineage>
</organism>
<reference evidence="5 6" key="1">
    <citation type="submission" date="2016-10" db="EMBL/GenBank/DDBJ databases">
        <authorList>
            <person name="de Groot N.N."/>
        </authorList>
    </citation>
    <scope>NUCLEOTIDE SEQUENCE [LARGE SCALE GENOMIC DNA]</scope>
    <source>
        <strain evidence="5 6">CGMCC 4.5739</strain>
    </source>
</reference>
<sequence length="430" mass="45189">MRFNRRTNAVVAGAVIAGLTLAACGGDSDDGGDGGGGGSAAEVEVFTWWAAGSEKAGLDALVNVFEEQHPETKFVNGAVAGGAGSAAKDLLQSRLQANDPPDTFQAHAGMELLDYINAGQLQDVSLLYDAFDLREAFPADLIERLTHDGKIYSIPSNIHRANVVWANPAVLEENGIDPDKTYADLDEWFADLDVLQEAGVTPLSVATAWTQVHLLETILLSTLGADAYTGLWEGETDWNGPEVTEALENFEQAMSYTNGDRDGLDWPEATQMVIDGNAAFNVMGDWAVAAFEEQGKELGTDFTAFPVPGTDGVFDFLADSFTLPEGAPHPDGARNWLETVGSLEGQTAFNKAKGSIPARVDADPAEFSAYQQTAIESFGQDTIVSSLAHGAAAPVAVLNAVSDATSKFTAGASDIGTFQSELASAAAATS</sequence>
<dbReference type="Proteomes" id="UP000199207">
    <property type="component" value="Unassembled WGS sequence"/>
</dbReference>
<gene>
    <name evidence="5" type="ORF">SAMN05421773_1244</name>
</gene>
<proteinExistence type="inferred from homology"/>
<name>A0A1I1ULZ6_9ACTN</name>
<dbReference type="PANTHER" id="PTHR30061:SF50">
    <property type="entry name" value="MALTOSE_MALTODEXTRIN-BINDING PERIPLASMIC PROTEIN"/>
    <property type="match status" value="1"/>
</dbReference>
<dbReference type="SUPFAM" id="SSF53850">
    <property type="entry name" value="Periplasmic binding protein-like II"/>
    <property type="match status" value="1"/>
</dbReference>